<keyword evidence="3" id="KW-1185">Reference proteome</keyword>
<evidence type="ECO:0000313" key="2">
    <source>
        <dbReference type="EMBL" id="CAG4963397.1"/>
    </source>
</evidence>
<sequence>MLLARVRSKRKERKKDSDCTKINQIGPVGNYAGESESFDIASKLTMESQNELKKAKMNLSLVVTFQIGTCRIYLLI</sequence>
<name>A0A8S3WKR4_PARAO</name>
<gene>
    <name evidence="2" type="ORF">PAPOLLO_LOCUS6973</name>
</gene>
<accession>A0A8S3WKR4</accession>
<protein>
    <submittedName>
        <fullName evidence="2">(apollo) hypothetical protein</fullName>
    </submittedName>
</protein>
<dbReference type="AlphaFoldDB" id="A0A8S3WKR4"/>
<dbReference type="EMBL" id="CAJQZP010000478">
    <property type="protein sequence ID" value="CAG4963397.1"/>
    <property type="molecule type" value="Genomic_DNA"/>
</dbReference>
<feature type="region of interest" description="Disordered" evidence="1">
    <location>
        <begin position="1"/>
        <end position="20"/>
    </location>
</feature>
<proteinExistence type="predicted"/>
<evidence type="ECO:0000313" key="3">
    <source>
        <dbReference type="Proteomes" id="UP000691718"/>
    </source>
</evidence>
<comment type="caution">
    <text evidence="2">The sequence shown here is derived from an EMBL/GenBank/DDBJ whole genome shotgun (WGS) entry which is preliminary data.</text>
</comment>
<dbReference type="Proteomes" id="UP000691718">
    <property type="component" value="Unassembled WGS sequence"/>
</dbReference>
<organism evidence="2 3">
    <name type="scientific">Parnassius apollo</name>
    <name type="common">Apollo butterfly</name>
    <name type="synonym">Papilio apollo</name>
    <dbReference type="NCBI Taxonomy" id="110799"/>
    <lineage>
        <taxon>Eukaryota</taxon>
        <taxon>Metazoa</taxon>
        <taxon>Ecdysozoa</taxon>
        <taxon>Arthropoda</taxon>
        <taxon>Hexapoda</taxon>
        <taxon>Insecta</taxon>
        <taxon>Pterygota</taxon>
        <taxon>Neoptera</taxon>
        <taxon>Endopterygota</taxon>
        <taxon>Lepidoptera</taxon>
        <taxon>Glossata</taxon>
        <taxon>Ditrysia</taxon>
        <taxon>Papilionoidea</taxon>
        <taxon>Papilionidae</taxon>
        <taxon>Parnassiinae</taxon>
        <taxon>Parnassini</taxon>
        <taxon>Parnassius</taxon>
        <taxon>Parnassius</taxon>
    </lineage>
</organism>
<evidence type="ECO:0000256" key="1">
    <source>
        <dbReference type="SAM" id="MobiDB-lite"/>
    </source>
</evidence>
<reference evidence="2" key="1">
    <citation type="submission" date="2021-04" db="EMBL/GenBank/DDBJ databases">
        <authorList>
            <person name="Tunstrom K."/>
        </authorList>
    </citation>
    <scope>NUCLEOTIDE SEQUENCE</scope>
</reference>
<feature type="compositionally biased region" description="Basic residues" evidence="1">
    <location>
        <begin position="1"/>
        <end position="13"/>
    </location>
</feature>